<proteinExistence type="predicted"/>
<feature type="region of interest" description="Disordered" evidence="1">
    <location>
        <begin position="32"/>
        <end position="59"/>
    </location>
</feature>
<name>A0A2P4UJ39_9ACTN</name>
<reference evidence="2 3" key="1">
    <citation type="journal article" date="2017" name="Chemistry">
        <title>Isolation, Biosynthesis and Chemical Modifications of Rubterolones A-F: Rare Tropolone Alkaloids from Actinomadura sp. 5-2.</title>
        <authorList>
            <person name="Guo H."/>
            <person name="Benndorf R."/>
            <person name="Leichnitz D."/>
            <person name="Klassen J.L."/>
            <person name="Vollmers J."/>
            <person name="Gorls H."/>
            <person name="Steinacker M."/>
            <person name="Weigel C."/>
            <person name="Dahse H.M."/>
            <person name="Kaster A.K."/>
            <person name="de Beer Z.W."/>
            <person name="Poulsen M."/>
            <person name="Beemelmanns C."/>
        </authorList>
    </citation>
    <scope>NUCLEOTIDE SEQUENCE [LARGE SCALE GENOMIC DNA]</scope>
    <source>
        <strain evidence="2 3">5-2</strain>
    </source>
</reference>
<dbReference type="Proteomes" id="UP000242367">
    <property type="component" value="Unassembled WGS sequence"/>
</dbReference>
<dbReference type="RefSeq" id="WP_103564129.1">
    <property type="nucleotide sequence ID" value="NZ_MTBP01000002.1"/>
</dbReference>
<comment type="caution">
    <text evidence="2">The sequence shown here is derived from an EMBL/GenBank/DDBJ whole genome shotgun (WGS) entry which is preliminary data.</text>
</comment>
<evidence type="ECO:0000313" key="2">
    <source>
        <dbReference type="EMBL" id="POM25079.1"/>
    </source>
</evidence>
<keyword evidence="3" id="KW-1185">Reference proteome</keyword>
<dbReference type="EMBL" id="MTBP01000002">
    <property type="protein sequence ID" value="POM25079.1"/>
    <property type="molecule type" value="Genomic_DNA"/>
</dbReference>
<evidence type="ECO:0000256" key="1">
    <source>
        <dbReference type="SAM" id="MobiDB-lite"/>
    </source>
</evidence>
<sequence length="209" mass="22140">MNLNDRQRRMLFGGLVVVLAAIGVYLTVAPSGHDDEAEPRPTVSSAPTGPASPPPGISGTVGSGPFDIYRLLPFSQQEFGTAADAAQRFVAAYGTYRYDEPADAYLRRLAGLVTDDLGNQLRQGAASPGLQQERTAHKVVATSGATLDRINDIGDNSLIFLVTAKQEVTRDGHTARTSQQYAVTVSRDGDALRVYAFEPAGTGQQGDTG</sequence>
<gene>
    <name evidence="2" type="ORF">BTM25_37210</name>
</gene>
<dbReference type="AlphaFoldDB" id="A0A2P4UJ39"/>
<organism evidence="2 3">
    <name type="scientific">Actinomadura rubteroloni</name>
    <dbReference type="NCBI Taxonomy" id="1926885"/>
    <lineage>
        <taxon>Bacteria</taxon>
        <taxon>Bacillati</taxon>
        <taxon>Actinomycetota</taxon>
        <taxon>Actinomycetes</taxon>
        <taxon>Streptosporangiales</taxon>
        <taxon>Thermomonosporaceae</taxon>
        <taxon>Actinomadura</taxon>
    </lineage>
</organism>
<protein>
    <submittedName>
        <fullName evidence="2">Uncharacterized protein</fullName>
    </submittedName>
</protein>
<accession>A0A2P4UJ39</accession>
<evidence type="ECO:0000313" key="3">
    <source>
        <dbReference type="Proteomes" id="UP000242367"/>
    </source>
</evidence>